<proteinExistence type="predicted"/>
<protein>
    <recommendedName>
        <fullName evidence="6">Keratin, type I cytoskeletal 19</fullName>
    </recommendedName>
    <alternativeName>
        <fullName evidence="7">Cytokeratin-19</fullName>
    </alternativeName>
    <alternativeName>
        <fullName evidence="8">Keratin-19</fullName>
    </alternativeName>
</protein>
<evidence type="ECO:0000313" key="12">
    <source>
        <dbReference type="Proteomes" id="UP000694423"/>
    </source>
</evidence>
<dbReference type="GO" id="GO:0030855">
    <property type="term" value="P:epithelial cell differentiation"/>
    <property type="evidence" value="ECO:0007669"/>
    <property type="project" value="TreeGrafter"/>
</dbReference>
<name>A0A8C4K6F6_DRONO</name>
<comment type="function">
    <text evidence="5">Involved in the organization of myofibers. Together with KRT8, helps to link the contractile apparatus to dystrophin at the costameres of striated muscle.</text>
</comment>
<dbReference type="AlphaFoldDB" id="A0A8C4K6F6"/>
<feature type="coiled-coil region" evidence="9">
    <location>
        <begin position="97"/>
        <end position="131"/>
    </location>
</feature>
<keyword evidence="3" id="KW-0403">Intermediate filament</keyword>
<keyword evidence="1" id="KW-0597">Phosphoprotein</keyword>
<dbReference type="Pfam" id="PF00038">
    <property type="entry name" value="Filament"/>
    <property type="match status" value="1"/>
</dbReference>
<organism evidence="11 12">
    <name type="scientific">Dromaius novaehollandiae</name>
    <name type="common">Emu</name>
    <dbReference type="NCBI Taxonomy" id="8790"/>
    <lineage>
        <taxon>Eukaryota</taxon>
        <taxon>Metazoa</taxon>
        <taxon>Chordata</taxon>
        <taxon>Craniata</taxon>
        <taxon>Vertebrata</taxon>
        <taxon>Euteleostomi</taxon>
        <taxon>Archelosauria</taxon>
        <taxon>Archosauria</taxon>
        <taxon>Dinosauria</taxon>
        <taxon>Saurischia</taxon>
        <taxon>Theropoda</taxon>
        <taxon>Coelurosauria</taxon>
        <taxon>Aves</taxon>
        <taxon>Palaeognathae</taxon>
        <taxon>Casuariiformes</taxon>
        <taxon>Dromaiidae</taxon>
        <taxon>Dromaius</taxon>
    </lineage>
</organism>
<dbReference type="GO" id="GO:0005198">
    <property type="term" value="F:structural molecule activity"/>
    <property type="evidence" value="ECO:0007669"/>
    <property type="project" value="InterPro"/>
</dbReference>
<sequence>MASYSFRQTTSSVSGGLGGSSARLGGGSFRAPSIHGGSGGRGVSVSSARFVSSGLGSGVGGGYGGSFSSSFSGGFGGGYGGLGSGDGLLSGNEKTTMQNLNDRLASYLDKVRALEEANSDLEIKIRDWYQKQGPGPARDYSPYYKTIEDLREKILAATIDNSKIVLQIDNARLAADDFKTKFETEQALRMSVEADINGLRKVLDELTLSRADLELQIENLKEELAYLKKNHEEEMSALGGQVAGQVSVEVDSAPGTDLSKILADMRDQYEHMAEKNRKDAEAWFHSKSEELNREVAVNTEQLQSSKSEVTDLRRTLQGLDIELQSQLSMKAALETSLADTEGRYGAQLAQIQALIGGMEAQLADLRADMERQNGEYKALMDIKTRLEQEIATYLTGLPGEDKGDKLADGKKY</sequence>
<dbReference type="PANTHER" id="PTHR23239:SF14">
    <property type="entry name" value="KERATIN, TYPE I CYTOSKELETAL 19"/>
    <property type="match status" value="1"/>
</dbReference>
<dbReference type="InterPro" id="IPR002957">
    <property type="entry name" value="Keratin_I"/>
</dbReference>
<evidence type="ECO:0000256" key="7">
    <source>
        <dbReference type="ARBA" id="ARBA00041710"/>
    </source>
</evidence>
<evidence type="ECO:0000256" key="5">
    <source>
        <dbReference type="ARBA" id="ARBA00037562"/>
    </source>
</evidence>
<dbReference type="Gene3D" id="1.20.5.500">
    <property type="entry name" value="Single helix bin"/>
    <property type="match status" value="1"/>
</dbReference>
<feature type="domain" description="IF rod" evidence="10">
    <location>
        <begin position="93"/>
        <end position="404"/>
    </location>
</feature>
<dbReference type="GO" id="GO:0005882">
    <property type="term" value="C:intermediate filament"/>
    <property type="evidence" value="ECO:0007669"/>
    <property type="project" value="UniProtKB-KW"/>
</dbReference>
<gene>
    <name evidence="11" type="primary">LOC112993032</name>
</gene>
<reference evidence="11" key="2">
    <citation type="submission" date="2025-09" db="UniProtKB">
        <authorList>
            <consortium name="Ensembl"/>
        </authorList>
    </citation>
    <scope>IDENTIFICATION</scope>
</reference>
<keyword evidence="12" id="KW-1185">Reference proteome</keyword>
<dbReference type="GO" id="GO:0045109">
    <property type="term" value="P:intermediate filament organization"/>
    <property type="evidence" value="ECO:0007669"/>
    <property type="project" value="TreeGrafter"/>
</dbReference>
<dbReference type="SMART" id="SM01391">
    <property type="entry name" value="Filament"/>
    <property type="match status" value="1"/>
</dbReference>
<keyword evidence="2" id="KW-0416">Keratin</keyword>
<feature type="coiled-coil region" evidence="9">
    <location>
        <begin position="196"/>
        <end position="237"/>
    </location>
</feature>
<evidence type="ECO:0000256" key="9">
    <source>
        <dbReference type="SAM" id="Coils"/>
    </source>
</evidence>
<evidence type="ECO:0000256" key="2">
    <source>
        <dbReference type="ARBA" id="ARBA00022744"/>
    </source>
</evidence>
<dbReference type="PRINTS" id="PR01248">
    <property type="entry name" value="TYPE1KERATIN"/>
</dbReference>
<feature type="coiled-coil region" evidence="9">
    <location>
        <begin position="348"/>
        <end position="389"/>
    </location>
</feature>
<dbReference type="FunFam" id="1.20.5.1160:FF:000002">
    <property type="entry name" value="Type I keratin 10"/>
    <property type="match status" value="1"/>
</dbReference>
<dbReference type="PANTHER" id="PTHR23239">
    <property type="entry name" value="INTERMEDIATE FILAMENT"/>
    <property type="match status" value="1"/>
</dbReference>
<keyword evidence="4 9" id="KW-0175">Coiled coil</keyword>
<dbReference type="InterPro" id="IPR039008">
    <property type="entry name" value="IF_rod_dom"/>
</dbReference>
<evidence type="ECO:0000256" key="4">
    <source>
        <dbReference type="ARBA" id="ARBA00023054"/>
    </source>
</evidence>
<reference evidence="11" key="1">
    <citation type="submission" date="2025-08" db="UniProtKB">
        <authorList>
            <consortium name="Ensembl"/>
        </authorList>
    </citation>
    <scope>IDENTIFICATION</scope>
</reference>
<accession>A0A8C4K6F6</accession>
<evidence type="ECO:0000259" key="10">
    <source>
        <dbReference type="PROSITE" id="PS51842"/>
    </source>
</evidence>
<dbReference type="Proteomes" id="UP000694423">
    <property type="component" value="Unplaced"/>
</dbReference>
<dbReference type="PROSITE" id="PS51842">
    <property type="entry name" value="IF_ROD_2"/>
    <property type="match status" value="1"/>
</dbReference>
<evidence type="ECO:0000313" key="11">
    <source>
        <dbReference type="Ensembl" id="ENSDNVP00000016615.1"/>
    </source>
</evidence>
<evidence type="ECO:0000256" key="3">
    <source>
        <dbReference type="ARBA" id="ARBA00022754"/>
    </source>
</evidence>
<dbReference type="SUPFAM" id="SSF64593">
    <property type="entry name" value="Intermediate filament protein, coiled coil region"/>
    <property type="match status" value="2"/>
</dbReference>
<dbReference type="Gene3D" id="1.20.5.1160">
    <property type="entry name" value="Vasodilator-stimulated phosphoprotein"/>
    <property type="match status" value="1"/>
</dbReference>
<dbReference type="Ensembl" id="ENSDNVT00000019943.1">
    <property type="protein sequence ID" value="ENSDNVP00000016615.1"/>
    <property type="gene ID" value="ENSDNVG00000011628.1"/>
</dbReference>
<evidence type="ECO:0000256" key="8">
    <source>
        <dbReference type="ARBA" id="ARBA00042489"/>
    </source>
</evidence>
<dbReference type="Gene3D" id="1.20.5.170">
    <property type="match status" value="1"/>
</dbReference>
<dbReference type="FunFam" id="1.20.5.500:FF:000001">
    <property type="entry name" value="Type II keratin 23"/>
    <property type="match status" value="1"/>
</dbReference>
<dbReference type="FunFam" id="1.20.5.170:FF:000002">
    <property type="entry name" value="Type I keratin KA11"/>
    <property type="match status" value="1"/>
</dbReference>
<evidence type="ECO:0000256" key="1">
    <source>
        <dbReference type="ARBA" id="ARBA00022553"/>
    </source>
</evidence>
<evidence type="ECO:0000256" key="6">
    <source>
        <dbReference type="ARBA" id="ARBA00040324"/>
    </source>
</evidence>